<evidence type="ECO:0000313" key="1">
    <source>
        <dbReference type="EMBL" id="GGX48972.1"/>
    </source>
</evidence>
<evidence type="ECO:0000313" key="2">
    <source>
        <dbReference type="Proteomes" id="UP000645555"/>
    </source>
</evidence>
<reference evidence="1" key="1">
    <citation type="journal article" date="2014" name="Int. J. Syst. Evol. Microbiol.">
        <title>Complete genome sequence of Corynebacterium casei LMG S-19264T (=DSM 44701T), isolated from a smear-ripened cheese.</title>
        <authorList>
            <consortium name="US DOE Joint Genome Institute (JGI-PGF)"/>
            <person name="Walter F."/>
            <person name="Albersmeier A."/>
            <person name="Kalinowski J."/>
            <person name="Ruckert C."/>
        </authorList>
    </citation>
    <scope>NUCLEOTIDE SEQUENCE</scope>
    <source>
        <strain evidence="1">JCM 4956</strain>
    </source>
</reference>
<protein>
    <submittedName>
        <fullName evidence="1">Uncharacterized protein</fullName>
    </submittedName>
</protein>
<name>A0A918K675_9ACTN</name>
<proteinExistence type="predicted"/>
<gene>
    <name evidence="1" type="ORF">GCM10010515_15070</name>
</gene>
<dbReference type="RefSeq" id="WP_190034563.1">
    <property type="nucleotide sequence ID" value="NZ_BMWD01000004.1"/>
</dbReference>
<keyword evidence="2" id="KW-1185">Reference proteome</keyword>
<accession>A0A918K675</accession>
<dbReference type="Proteomes" id="UP000645555">
    <property type="component" value="Unassembled WGS sequence"/>
</dbReference>
<dbReference type="EMBL" id="BMWD01000004">
    <property type="protein sequence ID" value="GGX48972.1"/>
    <property type="molecule type" value="Genomic_DNA"/>
</dbReference>
<reference evidence="1" key="2">
    <citation type="submission" date="2020-09" db="EMBL/GenBank/DDBJ databases">
        <authorList>
            <person name="Sun Q."/>
            <person name="Ohkuma M."/>
        </authorList>
    </citation>
    <scope>NUCLEOTIDE SEQUENCE</scope>
    <source>
        <strain evidence="1">JCM 4956</strain>
    </source>
</reference>
<sequence length="249" mass="27273">MDDTGVDIGRAVAEIRNAEEMPGLPMAWRWSPMSRFVFALAMDADGGWAYQMNSLDVHDEGLTRAVLAFAREHRLGRGPDAGPLTTASGFSYGTYRFDSVAAASPSVHGYHHGRNEALNEVVSGVFPAYRCEFRGDESPEEAVTRFKGMLRPTVLSRPPVPYLRMRYDNTRTKGGSVGPSRGFTTHDVLLRELGLLEGAPGSFVEFENSSGEVWHVEWNGSWLVNGTARDAPPSESWVASVLGLPGEVR</sequence>
<dbReference type="AlphaFoldDB" id="A0A918K675"/>
<organism evidence="1 2">
    <name type="scientific">Streptomyces fructofermentans</name>
    <dbReference type="NCBI Taxonomy" id="152141"/>
    <lineage>
        <taxon>Bacteria</taxon>
        <taxon>Bacillati</taxon>
        <taxon>Actinomycetota</taxon>
        <taxon>Actinomycetes</taxon>
        <taxon>Kitasatosporales</taxon>
        <taxon>Streptomycetaceae</taxon>
        <taxon>Streptomyces</taxon>
    </lineage>
</organism>
<comment type="caution">
    <text evidence="1">The sequence shown here is derived from an EMBL/GenBank/DDBJ whole genome shotgun (WGS) entry which is preliminary data.</text>
</comment>